<dbReference type="RefSeq" id="WP_239113799.1">
    <property type="nucleotide sequence ID" value="NZ_BOOO01000009.1"/>
</dbReference>
<keyword evidence="1" id="KW-0812">Transmembrane</keyword>
<reference evidence="2 3" key="1">
    <citation type="submission" date="2021-01" db="EMBL/GenBank/DDBJ databases">
        <title>Whole genome shotgun sequence of Planotetraspora mira NBRC 15435.</title>
        <authorList>
            <person name="Komaki H."/>
            <person name="Tamura T."/>
        </authorList>
    </citation>
    <scope>NUCLEOTIDE SEQUENCE [LARGE SCALE GENOMIC DNA]</scope>
    <source>
        <strain evidence="2 3">NBRC 15435</strain>
    </source>
</reference>
<sequence>MHERLVHGGPAVLRLRDDLDVGRLGNIPKLRSVTQYLPDQVGMVIMHITGPQTEPRWARDYGPWTGIGLLALWAAAALIGGYLVLRRRDA</sequence>
<accession>A0A8J3TMN6</accession>
<comment type="caution">
    <text evidence="2">The sequence shown here is derived from an EMBL/GenBank/DDBJ whole genome shotgun (WGS) entry which is preliminary data.</text>
</comment>
<evidence type="ECO:0000313" key="2">
    <source>
        <dbReference type="EMBL" id="GII28631.1"/>
    </source>
</evidence>
<dbReference type="AlphaFoldDB" id="A0A8J3TMN6"/>
<name>A0A8J3TMN6_9ACTN</name>
<keyword evidence="3" id="KW-1185">Reference proteome</keyword>
<keyword evidence="1" id="KW-1133">Transmembrane helix</keyword>
<evidence type="ECO:0000313" key="3">
    <source>
        <dbReference type="Proteomes" id="UP000650628"/>
    </source>
</evidence>
<proteinExistence type="predicted"/>
<dbReference type="EMBL" id="BOOO01000009">
    <property type="protein sequence ID" value="GII28631.1"/>
    <property type="molecule type" value="Genomic_DNA"/>
</dbReference>
<evidence type="ECO:0000256" key="1">
    <source>
        <dbReference type="SAM" id="Phobius"/>
    </source>
</evidence>
<feature type="transmembrane region" description="Helical" evidence="1">
    <location>
        <begin position="64"/>
        <end position="85"/>
    </location>
</feature>
<dbReference type="Proteomes" id="UP000650628">
    <property type="component" value="Unassembled WGS sequence"/>
</dbReference>
<keyword evidence="1" id="KW-0472">Membrane</keyword>
<protein>
    <submittedName>
        <fullName evidence="2">Uncharacterized protein</fullName>
    </submittedName>
</protein>
<organism evidence="2 3">
    <name type="scientific">Planotetraspora mira</name>
    <dbReference type="NCBI Taxonomy" id="58121"/>
    <lineage>
        <taxon>Bacteria</taxon>
        <taxon>Bacillati</taxon>
        <taxon>Actinomycetota</taxon>
        <taxon>Actinomycetes</taxon>
        <taxon>Streptosporangiales</taxon>
        <taxon>Streptosporangiaceae</taxon>
        <taxon>Planotetraspora</taxon>
    </lineage>
</organism>
<gene>
    <name evidence="2" type="ORF">Pmi06nite_20730</name>
</gene>